<comment type="caution">
    <text evidence="6">The sequence shown here is derived from an EMBL/GenBank/DDBJ whole genome shotgun (WGS) entry which is preliminary data.</text>
</comment>
<dbReference type="EMBL" id="JAPOHA010000005">
    <property type="protein sequence ID" value="MCY1713807.1"/>
    <property type="molecule type" value="Genomic_DNA"/>
</dbReference>
<evidence type="ECO:0000313" key="6">
    <source>
        <dbReference type="EMBL" id="MCY1713807.1"/>
    </source>
</evidence>
<dbReference type="NCBIfam" id="TIGR02033">
    <property type="entry name" value="D-hydantoinase"/>
    <property type="match status" value="1"/>
</dbReference>
<reference evidence="6 7" key="1">
    <citation type="submission" date="2022-11" db="EMBL/GenBank/DDBJ databases">
        <authorList>
            <person name="Caiyu Z."/>
        </authorList>
    </citation>
    <scope>NUCLEOTIDE SEQUENCE [LARGE SCALE GENOMIC DNA]</scope>
    <source>
        <strain evidence="6 7">YR-4</strain>
    </source>
</reference>
<evidence type="ECO:0000256" key="2">
    <source>
        <dbReference type="ARBA" id="ARBA00008829"/>
    </source>
</evidence>
<evidence type="ECO:0000256" key="1">
    <source>
        <dbReference type="ARBA" id="ARBA00001947"/>
    </source>
</evidence>
<evidence type="ECO:0000259" key="5">
    <source>
        <dbReference type="Pfam" id="PF01979"/>
    </source>
</evidence>
<dbReference type="GO" id="GO:0004157">
    <property type="term" value="F:dihydropyrimidinase activity"/>
    <property type="evidence" value="ECO:0007669"/>
    <property type="project" value="UniProtKB-EC"/>
</dbReference>
<dbReference type="InterPro" id="IPR032466">
    <property type="entry name" value="Metal_Hydrolase"/>
</dbReference>
<feature type="domain" description="Amidohydrolase-related" evidence="5">
    <location>
        <begin position="50"/>
        <end position="435"/>
    </location>
</feature>
<dbReference type="InterPro" id="IPR006680">
    <property type="entry name" value="Amidohydro-rel"/>
</dbReference>
<dbReference type="SUPFAM" id="SSF51338">
    <property type="entry name" value="Composite domain of metallo-dependent hydrolases"/>
    <property type="match status" value="1"/>
</dbReference>
<gene>
    <name evidence="6" type="primary">hydA</name>
    <name evidence="6" type="ORF">OUY18_06025</name>
</gene>
<dbReference type="PANTHER" id="PTHR11647">
    <property type="entry name" value="HYDRANTOINASE/DIHYDROPYRIMIDINASE FAMILY MEMBER"/>
    <property type="match status" value="1"/>
</dbReference>
<dbReference type="InterPro" id="IPR011059">
    <property type="entry name" value="Metal-dep_hydrolase_composite"/>
</dbReference>
<dbReference type="SUPFAM" id="SSF51556">
    <property type="entry name" value="Metallo-dependent hydrolases"/>
    <property type="match status" value="1"/>
</dbReference>
<dbReference type="InterPro" id="IPR050378">
    <property type="entry name" value="Metallo-dep_Hydrolases_sf"/>
</dbReference>
<protein>
    <submittedName>
        <fullName evidence="6">Dihydropyrimidinase</fullName>
        <ecNumber evidence="6">3.5.2.2</ecNumber>
    </submittedName>
</protein>
<name>A0ABT4BSC9_9FIRM</name>
<dbReference type="CDD" id="cd01314">
    <property type="entry name" value="D-HYD"/>
    <property type="match status" value="1"/>
</dbReference>
<keyword evidence="7" id="KW-1185">Reference proteome</keyword>
<comment type="similarity">
    <text evidence="2">Belongs to the metallo-dependent hydrolases superfamily. Hydantoinase/dihydropyrimidinase family.</text>
</comment>
<proteinExistence type="inferred from homology"/>
<dbReference type="Pfam" id="PF01979">
    <property type="entry name" value="Amidohydro_1"/>
    <property type="match status" value="1"/>
</dbReference>
<dbReference type="InterPro" id="IPR011778">
    <property type="entry name" value="Hydantoinase/dihydroPyrase"/>
</dbReference>
<dbReference type="Gene3D" id="2.30.40.10">
    <property type="entry name" value="Urease, subunit C, domain 1"/>
    <property type="match status" value="1"/>
</dbReference>
<evidence type="ECO:0000313" key="7">
    <source>
        <dbReference type="Proteomes" id="UP001082703"/>
    </source>
</evidence>
<keyword evidence="4 6" id="KW-0378">Hydrolase</keyword>
<sequence length="461" mass="50433">MKKIIANGIVVFPDETLPCDLLIENGKIAAIGKDLCRDGAEVIDAAGKCVLPGAVDVHTHMDLDVGIARAVNNFYDGTVAAACGGTTTIVDHLAFGPKGCALRHQIDEYHQLADGKAVIDYGFHGVLQHVDEQVLADMGTLFHEGYTSFKVYMTYDNKLNDAEIFQVLKRAKELGMVIPVHAENDGVVNYLRAWYKAQGLCTPAYHPKSRPDGTEAEAVSRILHLAAMAGDAPVYIVHLSTRKGLKEIQKARAGGQKNIIVETCPQYLTLTDEKYQDEQEGLKYIMSPPLRKKEDNEALWKATADGDIQVIATDHCPFTFKTQKQRGAGDFTACPNGAPGVEERVPLLFSEGVLKNRISVNKFVELLCENPAKAYGLYPQKGTLLPGSDADVLLIDPAKERTLTIGDLHGACDYCTYEGMKLQGNIEMVFSHGDLIVKDNRFLGKKGAGRFLKRGKSLLID</sequence>
<dbReference type="Proteomes" id="UP001082703">
    <property type="component" value="Unassembled WGS sequence"/>
</dbReference>
<evidence type="ECO:0000256" key="4">
    <source>
        <dbReference type="ARBA" id="ARBA00022801"/>
    </source>
</evidence>
<dbReference type="PANTHER" id="PTHR11647:SF1">
    <property type="entry name" value="COLLAPSIN RESPONSE MEDIATOR PROTEIN"/>
    <property type="match status" value="1"/>
</dbReference>
<accession>A0ABT4BSC9</accession>
<keyword evidence="3" id="KW-0479">Metal-binding</keyword>
<comment type="cofactor">
    <cofactor evidence="1">
        <name>Zn(2+)</name>
        <dbReference type="ChEBI" id="CHEBI:29105"/>
    </cofactor>
</comment>
<dbReference type="EC" id="3.5.2.2" evidence="6"/>
<organism evidence="6 7">
    <name type="scientific">Caproiciproducens galactitolivorans</name>
    <dbReference type="NCBI Taxonomy" id="642589"/>
    <lineage>
        <taxon>Bacteria</taxon>
        <taxon>Bacillati</taxon>
        <taxon>Bacillota</taxon>
        <taxon>Clostridia</taxon>
        <taxon>Eubacteriales</taxon>
        <taxon>Acutalibacteraceae</taxon>
        <taxon>Caproiciproducens</taxon>
    </lineage>
</organism>
<evidence type="ECO:0000256" key="3">
    <source>
        <dbReference type="ARBA" id="ARBA00022723"/>
    </source>
</evidence>
<dbReference type="Gene3D" id="3.20.20.140">
    <property type="entry name" value="Metal-dependent hydrolases"/>
    <property type="match status" value="1"/>
</dbReference>
<dbReference type="RefSeq" id="WP_268057847.1">
    <property type="nucleotide sequence ID" value="NZ_JAPOHA010000005.1"/>
</dbReference>